<dbReference type="InterPro" id="IPR035965">
    <property type="entry name" value="PAS-like_dom_sf"/>
</dbReference>
<dbReference type="SMART" id="SM00267">
    <property type="entry name" value="GGDEF"/>
    <property type="match status" value="1"/>
</dbReference>
<dbReference type="NCBIfam" id="TIGR00254">
    <property type="entry name" value="GGDEF"/>
    <property type="match status" value="1"/>
</dbReference>
<feature type="domain" description="EAL" evidence="2">
    <location>
        <begin position="497"/>
        <end position="748"/>
    </location>
</feature>
<keyword evidence="1" id="KW-0472">Membrane</keyword>
<dbReference type="InterPro" id="IPR043128">
    <property type="entry name" value="Rev_trsase/Diguanyl_cyclase"/>
</dbReference>
<dbReference type="PROSITE" id="PS50883">
    <property type="entry name" value="EAL"/>
    <property type="match status" value="1"/>
</dbReference>
<dbReference type="PROSITE" id="PS50887">
    <property type="entry name" value="GGDEF"/>
    <property type="match status" value="1"/>
</dbReference>
<keyword evidence="1" id="KW-0812">Transmembrane</keyword>
<gene>
    <name evidence="4" type="ORF">ACFFP0_00970</name>
</gene>
<dbReference type="EMBL" id="JBHMAA010000002">
    <property type="protein sequence ID" value="MFB9947394.1"/>
    <property type="molecule type" value="Genomic_DNA"/>
</dbReference>
<dbReference type="Proteomes" id="UP001589692">
    <property type="component" value="Unassembled WGS sequence"/>
</dbReference>
<dbReference type="Gene3D" id="3.20.20.450">
    <property type="entry name" value="EAL domain"/>
    <property type="match status" value="1"/>
</dbReference>
<evidence type="ECO:0000313" key="4">
    <source>
        <dbReference type="EMBL" id="MFB9947394.1"/>
    </source>
</evidence>
<evidence type="ECO:0000256" key="1">
    <source>
        <dbReference type="SAM" id="Phobius"/>
    </source>
</evidence>
<dbReference type="InterPro" id="IPR000160">
    <property type="entry name" value="GGDEF_dom"/>
</dbReference>
<accession>A0ABV6ABD5</accession>
<dbReference type="CDD" id="cd01948">
    <property type="entry name" value="EAL"/>
    <property type="match status" value="1"/>
</dbReference>
<dbReference type="InterPro" id="IPR001633">
    <property type="entry name" value="EAL_dom"/>
</dbReference>
<dbReference type="NCBIfam" id="TIGR00229">
    <property type="entry name" value="sensory_box"/>
    <property type="match status" value="1"/>
</dbReference>
<dbReference type="SUPFAM" id="SSF141868">
    <property type="entry name" value="EAL domain-like"/>
    <property type="match status" value="1"/>
</dbReference>
<dbReference type="CDD" id="cd00130">
    <property type="entry name" value="PAS"/>
    <property type="match status" value="1"/>
</dbReference>
<feature type="transmembrane region" description="Helical" evidence="1">
    <location>
        <begin position="91"/>
        <end position="112"/>
    </location>
</feature>
<organism evidence="4 5">
    <name type="scientific">Rhizobium puerariae</name>
    <dbReference type="NCBI Taxonomy" id="1585791"/>
    <lineage>
        <taxon>Bacteria</taxon>
        <taxon>Pseudomonadati</taxon>
        <taxon>Pseudomonadota</taxon>
        <taxon>Alphaproteobacteria</taxon>
        <taxon>Hyphomicrobiales</taxon>
        <taxon>Rhizobiaceae</taxon>
        <taxon>Rhizobium/Agrobacterium group</taxon>
        <taxon>Rhizobium</taxon>
    </lineage>
</organism>
<dbReference type="SMART" id="SM00091">
    <property type="entry name" value="PAS"/>
    <property type="match status" value="1"/>
</dbReference>
<dbReference type="PANTHER" id="PTHR44757:SF2">
    <property type="entry name" value="BIOFILM ARCHITECTURE MAINTENANCE PROTEIN MBAA"/>
    <property type="match status" value="1"/>
</dbReference>
<feature type="transmembrane region" description="Helical" evidence="1">
    <location>
        <begin position="156"/>
        <end position="180"/>
    </location>
</feature>
<dbReference type="SUPFAM" id="SSF55785">
    <property type="entry name" value="PYP-like sensor domain (PAS domain)"/>
    <property type="match status" value="1"/>
</dbReference>
<protein>
    <submittedName>
        <fullName evidence="4">Bifunctional diguanylate cyclase/phosphodiesterase</fullName>
    </submittedName>
</protein>
<evidence type="ECO:0000259" key="2">
    <source>
        <dbReference type="PROSITE" id="PS50883"/>
    </source>
</evidence>
<dbReference type="Pfam" id="PF00563">
    <property type="entry name" value="EAL"/>
    <property type="match status" value="1"/>
</dbReference>
<name>A0ABV6ABD5_9HYPH</name>
<dbReference type="CDD" id="cd01949">
    <property type="entry name" value="GGDEF"/>
    <property type="match status" value="1"/>
</dbReference>
<evidence type="ECO:0000259" key="3">
    <source>
        <dbReference type="PROSITE" id="PS50887"/>
    </source>
</evidence>
<comment type="caution">
    <text evidence="4">The sequence shown here is derived from an EMBL/GenBank/DDBJ whole genome shotgun (WGS) entry which is preliminary data.</text>
</comment>
<dbReference type="InterPro" id="IPR035919">
    <property type="entry name" value="EAL_sf"/>
</dbReference>
<dbReference type="Gene3D" id="3.30.450.20">
    <property type="entry name" value="PAS domain"/>
    <property type="match status" value="1"/>
</dbReference>
<dbReference type="RefSeq" id="WP_377254745.1">
    <property type="nucleotide sequence ID" value="NZ_JBHMAA010000002.1"/>
</dbReference>
<evidence type="ECO:0000313" key="5">
    <source>
        <dbReference type="Proteomes" id="UP001589692"/>
    </source>
</evidence>
<keyword evidence="1" id="KW-1133">Transmembrane helix</keyword>
<feature type="transmembrane region" description="Helical" evidence="1">
    <location>
        <begin position="51"/>
        <end position="70"/>
    </location>
</feature>
<dbReference type="InterPro" id="IPR000014">
    <property type="entry name" value="PAS"/>
</dbReference>
<proteinExistence type="predicted"/>
<dbReference type="Pfam" id="PF12860">
    <property type="entry name" value="PAS_7"/>
    <property type="match status" value="1"/>
</dbReference>
<keyword evidence="5" id="KW-1185">Reference proteome</keyword>
<dbReference type="SUPFAM" id="SSF55073">
    <property type="entry name" value="Nucleotide cyclase"/>
    <property type="match status" value="1"/>
</dbReference>
<dbReference type="InterPro" id="IPR052155">
    <property type="entry name" value="Biofilm_reg_signaling"/>
</dbReference>
<dbReference type="Gene3D" id="3.30.70.270">
    <property type="match status" value="1"/>
</dbReference>
<dbReference type="PANTHER" id="PTHR44757">
    <property type="entry name" value="DIGUANYLATE CYCLASE DGCP"/>
    <property type="match status" value="1"/>
</dbReference>
<dbReference type="InterPro" id="IPR029787">
    <property type="entry name" value="Nucleotide_cyclase"/>
</dbReference>
<feature type="domain" description="GGDEF" evidence="3">
    <location>
        <begin position="355"/>
        <end position="488"/>
    </location>
</feature>
<feature type="transmembrane region" description="Helical" evidence="1">
    <location>
        <begin position="118"/>
        <end position="135"/>
    </location>
</feature>
<dbReference type="SMART" id="SM00052">
    <property type="entry name" value="EAL"/>
    <property type="match status" value="1"/>
</dbReference>
<reference evidence="4 5" key="1">
    <citation type="submission" date="2024-09" db="EMBL/GenBank/DDBJ databases">
        <authorList>
            <person name="Sun Q."/>
            <person name="Mori K."/>
        </authorList>
    </citation>
    <scope>NUCLEOTIDE SEQUENCE [LARGE SCALE GENOMIC DNA]</scope>
    <source>
        <strain evidence="4 5">TBRC 4938</strain>
    </source>
</reference>
<sequence length="773" mass="85228">MKEIEAKTLSTDVYLSFVASLFGNRGTLWTGVVVHVLWCLLVFHYSGSQFYLLFAGGFASVFAYRMYWFSRFDKVDKTSLTHEQIAAWEQQYVIGAFLAAFLLGVASGYALLVLQNTFVGFTCIAMTLGSMMSVVGRNYGSRIAVDLQTLGCCGPILIACLFTEDLHLALMSLLLIPFGLTTRSMANGVRDFLYENVISSRKMAIIAGRFDIALKTISHGLVMLDGTGKIQVINRRARDLLGLDKKSDLKDRDFAAVLCEDAENVPEPILRQLSRLADGSLERALFTFRDERRLEFSVSSRSDGGVVLIFEDVTARIAAEEKVLHLVQFDALTGLPNRGHFADLAAEKVKGRGGALAALALFDVDGFKHVNDMRGHVVGDRLLAAIAARFSTFKTDNLLAGRLIGDEFVLLLLGSDDNCDLERQVRRIHADIQGDYHVEGLLLTVSMNSGCVMLSSQDFDMETWQIKADLALNHAKSAGHGTLTVFRSEMDAQYIDDQKLRADLRQAIANGALHVVYQPMYRPDGSAIECCEALVRWRHPERGPVGPNVFIPMAEEMGLVSQITHLVVDRACRDCAAWPEPLGVSVNLSIQDLRNDDIVGYVAEALKRHSLDPSRLHLEVTESCFMDEPVAVSAILNRFRKTGVTIAIDDFGTGFSSLSYLDTLPLDVVKIDRAFIRNLGEDQRKLKLLRGIVNLSRELGLKIVVEGVETGDQLGLINRHSFADLVQGFVYSMPVEASRIVELAAEAAPAAKLSAMHRGAKTVENPPFRAAAR</sequence>
<dbReference type="Pfam" id="PF00990">
    <property type="entry name" value="GGDEF"/>
    <property type="match status" value="1"/>
</dbReference>